<feature type="transmembrane region" description="Helical" evidence="2">
    <location>
        <begin position="21"/>
        <end position="38"/>
    </location>
</feature>
<feature type="transmembrane region" description="Helical" evidence="2">
    <location>
        <begin position="80"/>
        <end position="97"/>
    </location>
</feature>
<comment type="caution">
    <text evidence="3">The sequence shown here is derived from an EMBL/GenBank/DDBJ whole genome shotgun (WGS) entry which is preliminary data.</text>
</comment>
<feature type="transmembrane region" description="Helical" evidence="2">
    <location>
        <begin position="326"/>
        <end position="348"/>
    </location>
</feature>
<reference evidence="3" key="1">
    <citation type="submission" date="2021-02" db="EMBL/GenBank/DDBJ databases">
        <authorList>
            <person name="Dougan E. K."/>
            <person name="Rhodes N."/>
            <person name="Thang M."/>
            <person name="Chan C."/>
        </authorList>
    </citation>
    <scope>NUCLEOTIDE SEQUENCE</scope>
</reference>
<dbReference type="GO" id="GO:0008233">
    <property type="term" value="F:peptidase activity"/>
    <property type="evidence" value="ECO:0007669"/>
    <property type="project" value="InterPro"/>
</dbReference>
<feature type="compositionally biased region" description="Low complexity" evidence="1">
    <location>
        <begin position="566"/>
        <end position="587"/>
    </location>
</feature>
<dbReference type="AlphaFoldDB" id="A0A813LWS6"/>
<organism evidence="3 4">
    <name type="scientific">Polarella glacialis</name>
    <name type="common">Dinoflagellate</name>
    <dbReference type="NCBI Taxonomy" id="89957"/>
    <lineage>
        <taxon>Eukaryota</taxon>
        <taxon>Sar</taxon>
        <taxon>Alveolata</taxon>
        <taxon>Dinophyceae</taxon>
        <taxon>Suessiales</taxon>
        <taxon>Suessiaceae</taxon>
        <taxon>Polarella</taxon>
    </lineage>
</organism>
<gene>
    <name evidence="3" type="ORF">PGLA2088_LOCUS48598</name>
</gene>
<keyword evidence="2" id="KW-0812">Transmembrane</keyword>
<feature type="compositionally biased region" description="Low complexity" evidence="1">
    <location>
        <begin position="503"/>
        <end position="512"/>
    </location>
</feature>
<feature type="transmembrane region" description="Helical" evidence="2">
    <location>
        <begin position="104"/>
        <end position="126"/>
    </location>
</feature>
<dbReference type="Pfam" id="PF13367">
    <property type="entry name" value="PrsW-protease"/>
    <property type="match status" value="1"/>
</dbReference>
<feature type="transmembrane region" description="Helical" evidence="2">
    <location>
        <begin position="138"/>
        <end position="158"/>
    </location>
</feature>
<feature type="transmembrane region" description="Helical" evidence="2">
    <location>
        <begin position="368"/>
        <end position="388"/>
    </location>
</feature>
<evidence type="ECO:0000313" key="4">
    <source>
        <dbReference type="Proteomes" id="UP000626109"/>
    </source>
</evidence>
<accession>A0A813LWS6</accession>
<keyword evidence="2" id="KW-1133">Transmembrane helix</keyword>
<dbReference type="EMBL" id="CAJNNW010036727">
    <property type="protein sequence ID" value="CAE8737076.1"/>
    <property type="molecule type" value="Genomic_DNA"/>
</dbReference>
<name>A0A813LWS6_POLGL</name>
<feature type="transmembrane region" description="Helical" evidence="2">
    <location>
        <begin position="286"/>
        <end position="314"/>
    </location>
</feature>
<feature type="region of interest" description="Disordered" evidence="1">
    <location>
        <begin position="498"/>
        <end position="587"/>
    </location>
</feature>
<evidence type="ECO:0008006" key="5">
    <source>
        <dbReference type="Google" id="ProtNLM"/>
    </source>
</evidence>
<protein>
    <recommendedName>
        <fullName evidence="5">PrsW family intramembrane metalloprotease</fullName>
    </recommendedName>
</protein>
<dbReference type="Proteomes" id="UP000626109">
    <property type="component" value="Unassembled WGS sequence"/>
</dbReference>
<evidence type="ECO:0000256" key="1">
    <source>
        <dbReference type="SAM" id="MobiDB-lite"/>
    </source>
</evidence>
<keyword evidence="2" id="KW-0472">Membrane</keyword>
<evidence type="ECO:0000313" key="3">
    <source>
        <dbReference type="EMBL" id="CAE8737076.1"/>
    </source>
</evidence>
<evidence type="ECO:0000256" key="2">
    <source>
        <dbReference type="SAM" id="Phobius"/>
    </source>
</evidence>
<feature type="transmembrane region" description="Helical" evidence="2">
    <location>
        <begin position="178"/>
        <end position="199"/>
    </location>
</feature>
<dbReference type="InterPro" id="IPR026898">
    <property type="entry name" value="PrsW"/>
</dbReference>
<proteinExistence type="predicted"/>
<feature type="compositionally biased region" description="Acidic residues" evidence="1">
    <location>
        <begin position="515"/>
        <end position="528"/>
    </location>
</feature>
<sequence length="587" mass="65124">MSSPDMPEVMKQFHPERIDPVVRLVIALVMATGPWLWIGCRRGSAASAWGSPAIDSEQRLQRLAHEPSAAFSSHLQGRNYWLAILVMLAIFVLYDCLQAAPDYILTVTLSYLMCFSTSALVIIFAWRRVGRKNNVQPGLLAIFFLSGGVLGVIFSLVLESLEEYSWAELSPSCNMMRIPMTLGCNSLAATMWILTPGLVEETGKALWLFLRLRRVAEDLPSSCCLGMFPARGSFDCGCWYKLAGTPYHVVLCALASGAGFESLENLKYVFMNTDAMKKMDDPHVRLVLLGTACARLLTSGLHMVWTGLVGWGLARRLFLPEAKRPSLAEVMLPSIILHGLFDYAISAIAWTRVSNEFGMIDEAESDELAVLFVLLFLGTALGSCFVLARLTGLRFVRPVPSCCCAPGFWEAHYKAPVIRVPPPLSVAEPQVSLEQPLLQVAEVSSREALVLEVAGLQSQAEEGALAVDLASLQDPLLDDEQLLAAAIAASLEESLPVASLQMQQPHHQQLQLRQEEDEPEQEPEDEPEQQLQHQQGEPEEQLQHHHQQQQGVPVLLDARPEVPAEQQQTQQQQQHQLQQQQQHQQET</sequence>